<reference evidence="2 3" key="1">
    <citation type="submission" date="2020-06" db="EMBL/GenBank/DDBJ databases">
        <title>Methanolobus halotolerans sp. nov., isolated from a saline lake Tus in Siberia.</title>
        <authorList>
            <person name="Shen Y."/>
            <person name="Chen S.-C."/>
            <person name="Lai M.-C."/>
            <person name="Huang H.-H."/>
            <person name="Chiu H.-H."/>
            <person name="Tang S.-L."/>
            <person name="Rogozin D.Y."/>
            <person name="Degermendzhy A.G."/>
        </authorList>
    </citation>
    <scope>NUCLEOTIDE SEQUENCE [LARGE SCALE GENOMIC DNA]</scope>
    <source>
        <strain evidence="2 3">DSM 21339</strain>
    </source>
</reference>
<dbReference type="OrthoDB" id="125685at2157"/>
<dbReference type="EMBL" id="CP058215">
    <property type="protein sequence ID" value="QLC50581.1"/>
    <property type="molecule type" value="Genomic_DNA"/>
</dbReference>
<feature type="compositionally biased region" description="Acidic residues" evidence="1">
    <location>
        <begin position="325"/>
        <end position="341"/>
    </location>
</feature>
<organism evidence="2 3">
    <name type="scientific">Methanolobus zinderi</name>
    <dbReference type="NCBI Taxonomy" id="536044"/>
    <lineage>
        <taxon>Archaea</taxon>
        <taxon>Methanobacteriati</taxon>
        <taxon>Methanobacteriota</taxon>
        <taxon>Stenosarchaea group</taxon>
        <taxon>Methanomicrobia</taxon>
        <taxon>Methanosarcinales</taxon>
        <taxon>Methanosarcinaceae</taxon>
        <taxon>Methanolobus</taxon>
    </lineage>
</organism>
<evidence type="ECO:0000256" key="1">
    <source>
        <dbReference type="SAM" id="MobiDB-lite"/>
    </source>
</evidence>
<keyword evidence="3" id="KW-1185">Reference proteome</keyword>
<feature type="region of interest" description="Disordered" evidence="1">
    <location>
        <begin position="306"/>
        <end position="341"/>
    </location>
</feature>
<dbReference type="AlphaFoldDB" id="A0A7D5I5T5"/>
<protein>
    <submittedName>
        <fullName evidence="2">Uncharacterized protein</fullName>
    </submittedName>
</protein>
<evidence type="ECO:0000313" key="3">
    <source>
        <dbReference type="Proteomes" id="UP000509594"/>
    </source>
</evidence>
<proteinExistence type="predicted"/>
<accession>A0A7D5I5T5</accession>
<sequence length="715" mass="79650">MRIDIFSIVIFIVFLLSVPVATAEYNYEEVKTIVYEAGKEAQPGFTEDFAWYGEDQDHVGVVGFWENGPLKDEMKSVDYWDVDDPMIMMTGETTDQSGYSLSSASFTAPTPGGEQVYVTIEGHYLPLSEIETVADNIFIRLVEESAASGVLSGTVSSPEPQVVEHTEEDINEIVIAAAKEVKPDINDNGVWYVGDDKHLGLVYFSESDLEPEMRSIDYWDMDERMSMSENPEWTVSSDIMFNAPSPYGTRVVVTIDGYNVLLPEIQPVAENIFNTLVEQSVASGAIGEGIEEDTTLQEDLIENSIADAEDDSLQDPVPEDIPSLTDDDTEPEDTGFIESDDEPMDIDDLFLVYDILEEEGMVRYEGEVDVEDIDKQDIEDLQNIQMNYVLPEEFVESTQEQAKIIDMIRGESSEDIDKLDEMDTGVEQEVESNRAVIKDVFGEDFTFEEGEPVEVGGGSDYEGKEKVAEKLTETIYLDAIDKTRKESMEKLKTGHEAASFFSDTYGDSKIAKNFEKMDKLNSVKEEVDKYYGAYKDTEKLSEMKGSSGTTAKALYVVTKGGQEVADKIPVVGDLVKTGLEVTEKVVMILPKLDNAIKNSDARQGVITNGPIGTSTPNAFLDSYGKVTQTSDGPSYSMPYTDENGEGHEVSPDQWVKVTRKDGTYYIPTDEWENPIGDVAIKDSGSSWKPWKWDNCQVVKRSNPAISYNNGEEYDL</sequence>
<dbReference type="GeneID" id="55822055"/>
<gene>
    <name evidence="2" type="ORF">HWN40_10230</name>
</gene>
<evidence type="ECO:0000313" key="2">
    <source>
        <dbReference type="EMBL" id="QLC50581.1"/>
    </source>
</evidence>
<dbReference type="KEGG" id="mzi:HWN40_10230"/>
<dbReference type="Proteomes" id="UP000509594">
    <property type="component" value="Chromosome"/>
</dbReference>
<name>A0A7D5I5T5_9EURY</name>
<dbReference type="RefSeq" id="WP_176965637.1">
    <property type="nucleotide sequence ID" value="NZ_CP058215.1"/>
</dbReference>